<evidence type="ECO:0000256" key="2">
    <source>
        <dbReference type="SAM" id="SignalP"/>
    </source>
</evidence>
<dbReference type="InterPro" id="IPR058792">
    <property type="entry name" value="Beta-barrel_RND_2"/>
</dbReference>
<feature type="signal peptide" evidence="2">
    <location>
        <begin position="1"/>
        <end position="20"/>
    </location>
</feature>
<dbReference type="PANTHER" id="PTHR30469:SF38">
    <property type="entry name" value="HLYD FAMILY SECRETION PROTEIN"/>
    <property type="match status" value="1"/>
</dbReference>
<protein>
    <submittedName>
        <fullName evidence="5">Efflux RND transporter periplasmic adaptor subunit</fullName>
    </submittedName>
</protein>
<dbReference type="Pfam" id="PF25917">
    <property type="entry name" value="BSH_RND"/>
    <property type="match status" value="1"/>
</dbReference>
<dbReference type="Proteomes" id="UP001595693">
    <property type="component" value="Unassembled WGS sequence"/>
</dbReference>
<dbReference type="Gene3D" id="2.40.420.20">
    <property type="match status" value="1"/>
</dbReference>
<accession>A0ABV8DB96</accession>
<dbReference type="SUPFAM" id="SSF111369">
    <property type="entry name" value="HlyD-like secretion proteins"/>
    <property type="match status" value="1"/>
</dbReference>
<gene>
    <name evidence="5" type="ORF">ACFOW3_14565</name>
</gene>
<comment type="caution">
    <text evidence="5">The sequence shown here is derived from an EMBL/GenBank/DDBJ whole genome shotgun (WGS) entry which is preliminary data.</text>
</comment>
<evidence type="ECO:0000313" key="6">
    <source>
        <dbReference type="Proteomes" id="UP001595693"/>
    </source>
</evidence>
<dbReference type="NCBIfam" id="TIGR01730">
    <property type="entry name" value="RND_mfp"/>
    <property type="match status" value="1"/>
</dbReference>
<feature type="domain" description="CusB-like beta-barrel" evidence="4">
    <location>
        <begin position="201"/>
        <end position="278"/>
    </location>
</feature>
<name>A0ABV8DB96_9BURK</name>
<evidence type="ECO:0000259" key="3">
    <source>
        <dbReference type="Pfam" id="PF25917"/>
    </source>
</evidence>
<dbReference type="Gene3D" id="2.40.50.100">
    <property type="match status" value="1"/>
</dbReference>
<keyword evidence="6" id="KW-1185">Reference proteome</keyword>
<proteinExistence type="inferred from homology"/>
<feature type="chain" id="PRO_5045337547" evidence="2">
    <location>
        <begin position="21"/>
        <end position="356"/>
    </location>
</feature>
<dbReference type="PANTHER" id="PTHR30469">
    <property type="entry name" value="MULTIDRUG RESISTANCE PROTEIN MDTA"/>
    <property type="match status" value="1"/>
</dbReference>
<dbReference type="Gene3D" id="2.40.30.170">
    <property type="match status" value="1"/>
</dbReference>
<feature type="domain" description="Multidrug resistance protein MdtA-like barrel-sandwich hybrid" evidence="3">
    <location>
        <begin position="54"/>
        <end position="192"/>
    </location>
</feature>
<dbReference type="InterPro" id="IPR058625">
    <property type="entry name" value="MdtA-like_BSH"/>
</dbReference>
<keyword evidence="2" id="KW-0732">Signal</keyword>
<dbReference type="InterPro" id="IPR006143">
    <property type="entry name" value="RND_pump_MFP"/>
</dbReference>
<organism evidence="5 6">
    <name type="scientific">Acidovorax facilis</name>
    <dbReference type="NCBI Taxonomy" id="12917"/>
    <lineage>
        <taxon>Bacteria</taxon>
        <taxon>Pseudomonadati</taxon>
        <taxon>Pseudomonadota</taxon>
        <taxon>Betaproteobacteria</taxon>
        <taxon>Burkholderiales</taxon>
        <taxon>Comamonadaceae</taxon>
        <taxon>Acidovorax</taxon>
    </lineage>
</organism>
<sequence length="356" mass="36714">MKSLTLLTAALSLAVSGAWAAGDTTAQPVTTFTVKPATAQLASSVDAQVEAVRDATLSAQVQGAVISLSAKAGDRVTAGQELARIDARAAQQNAAASAAQVDAARAAQNVATKEYERQKQLFQKQYIGQAALDRAEAQWRASQSQVQALLAQAGAAATQSGFYVIKAPFAGVVGHVPATLGDMAMPGKPLMTVYDPSLMRVTAYVGQQQAATLREGGTGELQVEIPGVSASRIAVPASKVQVLPTVDAQSHTVQVRVELPTSLVGVAPGMFARLWLDAAKGTAAPAAAAVGPLLVPASVVVRRAEMTGVYVLDGQGRPLLRQVRLGRPAGDMVEVLSGVRAGDRIALQPQAAAKVR</sequence>
<dbReference type="RefSeq" id="WP_055395325.1">
    <property type="nucleotide sequence ID" value="NZ_JAMXAX010000129.1"/>
</dbReference>
<evidence type="ECO:0000256" key="1">
    <source>
        <dbReference type="ARBA" id="ARBA00009477"/>
    </source>
</evidence>
<dbReference type="Gene3D" id="1.10.287.470">
    <property type="entry name" value="Helix hairpin bin"/>
    <property type="match status" value="1"/>
</dbReference>
<evidence type="ECO:0000259" key="4">
    <source>
        <dbReference type="Pfam" id="PF25954"/>
    </source>
</evidence>
<dbReference type="EMBL" id="JBHSAJ010000041">
    <property type="protein sequence ID" value="MFC3935839.1"/>
    <property type="molecule type" value="Genomic_DNA"/>
</dbReference>
<evidence type="ECO:0000313" key="5">
    <source>
        <dbReference type="EMBL" id="MFC3935839.1"/>
    </source>
</evidence>
<comment type="similarity">
    <text evidence="1">Belongs to the membrane fusion protein (MFP) (TC 8.A.1) family.</text>
</comment>
<reference evidence="6" key="1">
    <citation type="journal article" date="2019" name="Int. J. Syst. Evol. Microbiol.">
        <title>The Global Catalogue of Microorganisms (GCM) 10K type strain sequencing project: providing services to taxonomists for standard genome sequencing and annotation.</title>
        <authorList>
            <consortium name="The Broad Institute Genomics Platform"/>
            <consortium name="The Broad Institute Genome Sequencing Center for Infectious Disease"/>
            <person name="Wu L."/>
            <person name="Ma J."/>
        </authorList>
    </citation>
    <scope>NUCLEOTIDE SEQUENCE [LARGE SCALE GENOMIC DNA]</scope>
    <source>
        <strain evidence="6">CCUG 2113</strain>
    </source>
</reference>
<dbReference type="Pfam" id="PF25954">
    <property type="entry name" value="Beta-barrel_RND_2"/>
    <property type="match status" value="1"/>
</dbReference>